<feature type="compositionally biased region" description="Basic residues" evidence="8">
    <location>
        <begin position="106"/>
        <end position="116"/>
    </location>
</feature>
<dbReference type="OrthoDB" id="1107506at2759"/>
<proteinExistence type="inferred from homology"/>
<dbReference type="STRING" id="7375.A0A0L0CQM6"/>
<dbReference type="PANTHER" id="PTHR13450">
    <property type="entry name" value="MITOCHONDRIAL 39S RIBOSOMAL PROTEIN L42"/>
    <property type="match status" value="1"/>
</dbReference>
<evidence type="ECO:0000256" key="8">
    <source>
        <dbReference type="SAM" id="MobiDB-lite"/>
    </source>
</evidence>
<dbReference type="InterPro" id="IPR019346">
    <property type="entry name" value="Ribosomal_mL42"/>
</dbReference>
<dbReference type="Pfam" id="PF10210">
    <property type="entry name" value="MRP-S32"/>
    <property type="match status" value="1"/>
</dbReference>
<comment type="caution">
    <text evidence="9">The sequence shown here is derived from an EMBL/GenBank/DDBJ whole genome shotgun (WGS) entry which is preliminary data.</text>
</comment>
<feature type="region of interest" description="Disordered" evidence="8">
    <location>
        <begin position="106"/>
        <end position="125"/>
    </location>
</feature>
<keyword evidence="5" id="KW-0496">Mitochondrion</keyword>
<evidence type="ECO:0000313" key="10">
    <source>
        <dbReference type="Proteomes" id="UP000037069"/>
    </source>
</evidence>
<accession>A0A0L0CQM6</accession>
<gene>
    <name evidence="9" type="ORF">FF38_01777</name>
</gene>
<dbReference type="PANTHER" id="PTHR13450:SF4">
    <property type="entry name" value="LARGE RIBOSOMAL SUBUNIT PROTEIN ML42"/>
    <property type="match status" value="1"/>
</dbReference>
<dbReference type="Proteomes" id="UP000037069">
    <property type="component" value="Unassembled WGS sequence"/>
</dbReference>
<dbReference type="GO" id="GO:0005762">
    <property type="term" value="C:mitochondrial large ribosomal subunit"/>
    <property type="evidence" value="ECO:0007669"/>
    <property type="project" value="TreeGrafter"/>
</dbReference>
<keyword evidence="6" id="KW-0687">Ribonucleoprotein</keyword>
<dbReference type="AlphaFoldDB" id="A0A0L0CQM6"/>
<keyword evidence="10" id="KW-1185">Reference proteome</keyword>
<evidence type="ECO:0000256" key="5">
    <source>
        <dbReference type="ARBA" id="ARBA00023128"/>
    </source>
</evidence>
<dbReference type="OMA" id="MASGHLC"/>
<dbReference type="EMBL" id="JRES01000160">
    <property type="protein sequence ID" value="KNC33739.1"/>
    <property type="molecule type" value="Genomic_DNA"/>
</dbReference>
<evidence type="ECO:0000256" key="4">
    <source>
        <dbReference type="ARBA" id="ARBA00022980"/>
    </source>
</evidence>
<name>A0A0L0CQM6_LUCCU</name>
<evidence type="ECO:0000256" key="7">
    <source>
        <dbReference type="ARBA" id="ARBA00035189"/>
    </source>
</evidence>
<comment type="subcellular location">
    <subcellularLocation>
        <location evidence="1">Mitochondrion</location>
    </subcellularLocation>
</comment>
<organism evidence="9 10">
    <name type="scientific">Lucilia cuprina</name>
    <name type="common">Green bottle fly</name>
    <name type="synonym">Australian sheep blowfly</name>
    <dbReference type="NCBI Taxonomy" id="7375"/>
    <lineage>
        <taxon>Eukaryota</taxon>
        <taxon>Metazoa</taxon>
        <taxon>Ecdysozoa</taxon>
        <taxon>Arthropoda</taxon>
        <taxon>Hexapoda</taxon>
        <taxon>Insecta</taxon>
        <taxon>Pterygota</taxon>
        <taxon>Neoptera</taxon>
        <taxon>Endopterygota</taxon>
        <taxon>Diptera</taxon>
        <taxon>Brachycera</taxon>
        <taxon>Muscomorpha</taxon>
        <taxon>Oestroidea</taxon>
        <taxon>Calliphoridae</taxon>
        <taxon>Luciliinae</taxon>
        <taxon>Lucilia</taxon>
    </lineage>
</organism>
<sequence length="125" mass="14144">MSATRFLRGFSTNSIKLAINKNAIGGRNLVEAVAVSTNGKTIVAWHPEPDFPYECTKPLPLASETQSASLIKDEAIESAMSAFKEKRPEVAREELMRLTHTTKHRWFPRSRDKRAKTTPMDRPYL</sequence>
<keyword evidence="4" id="KW-0689">Ribosomal protein</keyword>
<protein>
    <recommendedName>
        <fullName evidence="7">Large ribosomal subunit protein mL42</fullName>
    </recommendedName>
</protein>
<evidence type="ECO:0000256" key="2">
    <source>
        <dbReference type="ARBA" id="ARBA00005556"/>
    </source>
</evidence>
<comment type="similarity">
    <text evidence="2">Belongs to the mitochondrion-specific ribosomal protein mL42 family.</text>
</comment>
<evidence type="ECO:0000256" key="6">
    <source>
        <dbReference type="ARBA" id="ARBA00023274"/>
    </source>
</evidence>
<evidence type="ECO:0000313" key="9">
    <source>
        <dbReference type="EMBL" id="KNC33739.1"/>
    </source>
</evidence>
<evidence type="ECO:0000256" key="3">
    <source>
        <dbReference type="ARBA" id="ARBA00022946"/>
    </source>
</evidence>
<keyword evidence="3" id="KW-0809">Transit peptide</keyword>
<evidence type="ECO:0000256" key="1">
    <source>
        <dbReference type="ARBA" id="ARBA00004173"/>
    </source>
</evidence>
<reference evidence="9 10" key="1">
    <citation type="journal article" date="2015" name="Nat. Commun.">
        <title>Lucilia cuprina genome unlocks parasitic fly biology to underpin future interventions.</title>
        <authorList>
            <person name="Anstead C.A."/>
            <person name="Korhonen P.K."/>
            <person name="Young N.D."/>
            <person name="Hall R.S."/>
            <person name="Jex A.R."/>
            <person name="Murali S.C."/>
            <person name="Hughes D.S."/>
            <person name="Lee S.F."/>
            <person name="Perry T."/>
            <person name="Stroehlein A.J."/>
            <person name="Ansell B.R."/>
            <person name="Breugelmans B."/>
            <person name="Hofmann A."/>
            <person name="Qu J."/>
            <person name="Dugan S."/>
            <person name="Lee S.L."/>
            <person name="Chao H."/>
            <person name="Dinh H."/>
            <person name="Han Y."/>
            <person name="Doddapaneni H.V."/>
            <person name="Worley K.C."/>
            <person name="Muzny D.M."/>
            <person name="Ioannidis P."/>
            <person name="Waterhouse R.M."/>
            <person name="Zdobnov E.M."/>
            <person name="James P.J."/>
            <person name="Bagnall N.H."/>
            <person name="Kotze A.C."/>
            <person name="Gibbs R.A."/>
            <person name="Richards S."/>
            <person name="Batterham P."/>
            <person name="Gasser R.B."/>
        </authorList>
    </citation>
    <scope>NUCLEOTIDE SEQUENCE [LARGE SCALE GENOMIC DNA]</scope>
    <source>
        <strain evidence="9 10">LS</strain>
        <tissue evidence="9">Full body</tissue>
    </source>
</reference>